<dbReference type="FunFam" id="3.60.21.10:FF:000016">
    <property type="entry name" value="Putative metallophosphoesterase"/>
    <property type="match status" value="1"/>
</dbReference>
<feature type="binding site" evidence="7">
    <location>
        <position position="151"/>
    </location>
    <ligand>
        <name>Fe cation</name>
        <dbReference type="ChEBI" id="CHEBI:24875"/>
        <label>2</label>
    </ligand>
</feature>
<evidence type="ECO:0000313" key="8">
    <source>
        <dbReference type="EMBL" id="WCG23244.1"/>
    </source>
</evidence>
<feature type="binding site" evidence="7">
    <location>
        <position position="39"/>
    </location>
    <ligand>
        <name>Fe cation</name>
        <dbReference type="ChEBI" id="CHEBI:24875"/>
        <label>2</label>
    </ligand>
</feature>
<dbReference type="NCBIfam" id="TIGR00282">
    <property type="entry name" value="TIGR00282 family metallophosphoesterase"/>
    <property type="match status" value="1"/>
</dbReference>
<feature type="active site" description="Proton donor" evidence="6">
    <location>
        <position position="68"/>
    </location>
</feature>
<dbReference type="GO" id="GO:0046872">
    <property type="term" value="F:metal ion binding"/>
    <property type="evidence" value="ECO:0007669"/>
    <property type="project" value="UniProtKB-KW"/>
</dbReference>
<evidence type="ECO:0000256" key="7">
    <source>
        <dbReference type="PIRSR" id="PIRSR004789-51"/>
    </source>
</evidence>
<feature type="binding site" evidence="7">
    <location>
        <position position="67"/>
    </location>
    <ligand>
        <name>Fe cation</name>
        <dbReference type="ChEBI" id="CHEBI:24875"/>
        <label>2</label>
    </ligand>
</feature>
<dbReference type="PIRSF" id="PIRSF004789">
    <property type="entry name" value="DR1281"/>
    <property type="match status" value="1"/>
</dbReference>
<proteinExistence type="inferred from homology"/>
<evidence type="ECO:0000256" key="1">
    <source>
        <dbReference type="ARBA" id="ARBA00001965"/>
    </source>
</evidence>
<feature type="binding site" evidence="7">
    <location>
        <position position="39"/>
    </location>
    <ligand>
        <name>Fe cation</name>
        <dbReference type="ChEBI" id="CHEBI:24875"/>
        <label>1</label>
    </ligand>
</feature>
<comment type="cofactor">
    <cofactor evidence="1">
        <name>Fe(3+)</name>
        <dbReference type="ChEBI" id="CHEBI:29034"/>
    </cofactor>
</comment>
<evidence type="ECO:0000256" key="2">
    <source>
        <dbReference type="ARBA" id="ARBA00022723"/>
    </source>
</evidence>
<dbReference type="PANTHER" id="PTHR36303">
    <property type="entry name" value="2',3'-CYCLIC-NUCLEOTIDE 2'-PHOSPHODIESTERASE"/>
    <property type="match status" value="1"/>
</dbReference>
<dbReference type="Pfam" id="PF13277">
    <property type="entry name" value="YmdB"/>
    <property type="match status" value="1"/>
</dbReference>
<organism evidence="8 9">
    <name type="scientific">Vagococcus lutrae</name>
    <dbReference type="NCBI Taxonomy" id="81947"/>
    <lineage>
        <taxon>Bacteria</taxon>
        <taxon>Bacillati</taxon>
        <taxon>Bacillota</taxon>
        <taxon>Bacilli</taxon>
        <taxon>Lactobacillales</taxon>
        <taxon>Enterococcaceae</taxon>
        <taxon>Vagococcus</taxon>
    </lineage>
</organism>
<dbReference type="PANTHER" id="PTHR36303:SF1">
    <property type="entry name" value="2',3'-CYCLIC-NUCLEOTIDE 2'-PHOSPHODIESTERASE"/>
    <property type="match status" value="1"/>
</dbReference>
<evidence type="ECO:0000256" key="5">
    <source>
        <dbReference type="ARBA" id="ARBA00061401"/>
    </source>
</evidence>
<dbReference type="AlphaFoldDB" id="A0AAE9XFA1"/>
<dbReference type="CDD" id="cd07382">
    <property type="entry name" value="MPP_DR1281"/>
    <property type="match status" value="1"/>
</dbReference>
<feature type="binding site" evidence="7">
    <location>
        <position position="40"/>
    </location>
    <ligand>
        <name>Fe cation</name>
        <dbReference type="ChEBI" id="CHEBI:24875"/>
        <label>1</label>
    </ligand>
</feature>
<feature type="binding site" evidence="7">
    <location>
        <position position="8"/>
    </location>
    <ligand>
        <name>Fe cation</name>
        <dbReference type="ChEBI" id="CHEBI:24875"/>
        <label>1</label>
    </ligand>
</feature>
<evidence type="ECO:0000256" key="4">
    <source>
        <dbReference type="ARBA" id="ARBA00023004"/>
    </source>
</evidence>
<gene>
    <name evidence="8" type="ORF">PML95_03100</name>
</gene>
<dbReference type="GO" id="GO:0004113">
    <property type="term" value="F:2',3'-cyclic-nucleotide 3'-phosphodiesterase activity"/>
    <property type="evidence" value="ECO:0007669"/>
    <property type="project" value="TreeGrafter"/>
</dbReference>
<protein>
    <submittedName>
        <fullName evidence="8">TIGR00282 family metallophosphoesterase</fullName>
    </submittedName>
</protein>
<evidence type="ECO:0000256" key="3">
    <source>
        <dbReference type="ARBA" id="ARBA00022801"/>
    </source>
</evidence>
<keyword evidence="3" id="KW-0378">Hydrolase</keyword>
<keyword evidence="2 7" id="KW-0479">Metal-binding</keyword>
<dbReference type="RefSeq" id="WP_252999634.1">
    <property type="nucleotide sequence ID" value="NZ_CP116503.1"/>
</dbReference>
<sequence length="266" mass="29288">MRILFVGDVVGSLGRKMVAEYLPRLKQRYRPQVTIVNGENAAAGRGITEKIYKKLLQDGADVVTLGNHAWDNRDIFNFIDTAPKMVRPANFPVASTPGQGIVYVKVNQVELAVINLQGRTFMTAIDDPFEKISELVAEAKQRTSLIFIDFHAETTSEKQAMGWYLDGQVSAVVGTHTHVQTSDARILPGGTAYLTDVGMTGPYDGILGMQREAVIGKFQTALPHRFEVVEEGRGLVSYCVIELDDQTGQAKSITPGLINADHPWRD</sequence>
<accession>A0AAE9XFA1</accession>
<reference evidence="8" key="1">
    <citation type="submission" date="2023-01" db="EMBL/GenBank/DDBJ databases">
        <title>Oxazolidinone resistance genes in florfenicol resistant enterococci from beef cattle and veal calves at slaughter.</title>
        <authorList>
            <person name="Biggel M."/>
        </authorList>
    </citation>
    <scope>NUCLEOTIDE SEQUENCE</scope>
    <source>
        <strain evidence="8">K204-1</strain>
    </source>
</reference>
<comment type="similarity">
    <text evidence="5">Belongs to the YmdB-like family.</text>
</comment>
<evidence type="ECO:0000313" key="9">
    <source>
        <dbReference type="Proteomes" id="UP001179600"/>
    </source>
</evidence>
<feature type="binding site" evidence="7">
    <location>
        <position position="178"/>
    </location>
    <ligand>
        <name>Fe cation</name>
        <dbReference type="ChEBI" id="CHEBI:24875"/>
        <label>1</label>
    </ligand>
</feature>
<dbReference type="Gene3D" id="3.60.21.10">
    <property type="match status" value="1"/>
</dbReference>
<dbReference type="SUPFAM" id="SSF56300">
    <property type="entry name" value="Metallo-dependent phosphatases"/>
    <property type="match status" value="1"/>
</dbReference>
<keyword evidence="4" id="KW-0408">Iron</keyword>
<dbReference type="Proteomes" id="UP001179600">
    <property type="component" value="Chromosome"/>
</dbReference>
<dbReference type="EMBL" id="CP116507">
    <property type="protein sequence ID" value="WCG23244.1"/>
    <property type="molecule type" value="Genomic_DNA"/>
</dbReference>
<dbReference type="InterPro" id="IPR029052">
    <property type="entry name" value="Metallo-depent_PP-like"/>
</dbReference>
<feature type="binding site" evidence="7">
    <location>
        <position position="176"/>
    </location>
    <ligand>
        <name>Fe cation</name>
        <dbReference type="ChEBI" id="CHEBI:24875"/>
        <label>2</label>
    </ligand>
</feature>
<name>A0AAE9XFA1_9ENTE</name>
<dbReference type="InterPro" id="IPR005235">
    <property type="entry name" value="YmdB-like"/>
</dbReference>
<evidence type="ECO:0000256" key="6">
    <source>
        <dbReference type="PIRSR" id="PIRSR004789-50"/>
    </source>
</evidence>